<dbReference type="InterPro" id="IPR041698">
    <property type="entry name" value="Methyltransf_25"/>
</dbReference>
<dbReference type="Pfam" id="PF13649">
    <property type="entry name" value="Methyltransf_25"/>
    <property type="match status" value="1"/>
</dbReference>
<dbReference type="EMBL" id="FOZM01000002">
    <property type="protein sequence ID" value="SFS20394.1"/>
    <property type="molecule type" value="Genomic_DNA"/>
</dbReference>
<dbReference type="GO" id="GO:0032259">
    <property type="term" value="P:methylation"/>
    <property type="evidence" value="ECO:0007669"/>
    <property type="project" value="UniProtKB-KW"/>
</dbReference>
<dbReference type="PANTHER" id="PTHR43861">
    <property type="entry name" value="TRANS-ACONITATE 2-METHYLTRANSFERASE-RELATED"/>
    <property type="match status" value="1"/>
</dbReference>
<proteinExistence type="predicted"/>
<protein>
    <submittedName>
        <fullName evidence="4">Methyltransferase domain-containing protein</fullName>
    </submittedName>
</protein>
<dbReference type="Gene3D" id="3.40.50.150">
    <property type="entry name" value="Vaccinia Virus protein VP39"/>
    <property type="match status" value="1"/>
</dbReference>
<sequence length="198" mass="21006">MSDPRTIAFYDQAAADYAKAFASQSPDASLRAFMALLPKGGRVLDLGCGPAQASAYLRAAGFTPDPVDASSGMVALANERHQIGARIMRFEELDAIEAYDGVWANFSLLHAPRAALPAHFSAIGRALRKGGVLHVGMKTGSGEGRDRLDRNYTYVTVPELDALISDAGLTVTATREGCEKGCAGTEDPFVIMLARKNG</sequence>
<evidence type="ECO:0000256" key="1">
    <source>
        <dbReference type="ARBA" id="ARBA00022603"/>
    </source>
</evidence>
<keyword evidence="1 4" id="KW-0489">Methyltransferase</keyword>
<keyword evidence="5" id="KW-1185">Reference proteome</keyword>
<reference evidence="4 5" key="1">
    <citation type="submission" date="2016-10" db="EMBL/GenBank/DDBJ databases">
        <authorList>
            <person name="de Groot N.N."/>
        </authorList>
    </citation>
    <scope>NUCLEOTIDE SEQUENCE [LARGE SCALE GENOMIC DNA]</scope>
    <source>
        <strain evidence="4 5">DSM 29433</strain>
    </source>
</reference>
<dbReference type="InterPro" id="IPR029063">
    <property type="entry name" value="SAM-dependent_MTases_sf"/>
</dbReference>
<dbReference type="RefSeq" id="WP_090209244.1">
    <property type="nucleotide sequence ID" value="NZ_FOZM01000002.1"/>
</dbReference>
<evidence type="ECO:0000259" key="3">
    <source>
        <dbReference type="Pfam" id="PF13649"/>
    </source>
</evidence>
<feature type="domain" description="Methyltransferase" evidence="3">
    <location>
        <begin position="43"/>
        <end position="131"/>
    </location>
</feature>
<dbReference type="GO" id="GO:0008168">
    <property type="term" value="F:methyltransferase activity"/>
    <property type="evidence" value="ECO:0007669"/>
    <property type="project" value="UniProtKB-KW"/>
</dbReference>
<dbReference type="PANTHER" id="PTHR43861:SF1">
    <property type="entry name" value="TRANS-ACONITATE 2-METHYLTRANSFERASE"/>
    <property type="match status" value="1"/>
</dbReference>
<evidence type="ECO:0000256" key="2">
    <source>
        <dbReference type="ARBA" id="ARBA00022679"/>
    </source>
</evidence>
<accession>A0A1I6MXK4</accession>
<dbReference type="SUPFAM" id="SSF53335">
    <property type="entry name" value="S-adenosyl-L-methionine-dependent methyltransferases"/>
    <property type="match status" value="1"/>
</dbReference>
<dbReference type="OrthoDB" id="9804312at2"/>
<gene>
    <name evidence="4" type="ORF">SAMN05444714_2618</name>
</gene>
<dbReference type="STRING" id="1123755.SAMN05444714_2618"/>
<keyword evidence="2 4" id="KW-0808">Transferase</keyword>
<dbReference type="CDD" id="cd02440">
    <property type="entry name" value="AdoMet_MTases"/>
    <property type="match status" value="1"/>
</dbReference>
<name>A0A1I6MXK4_9RHOB</name>
<evidence type="ECO:0000313" key="4">
    <source>
        <dbReference type="EMBL" id="SFS20394.1"/>
    </source>
</evidence>
<dbReference type="Proteomes" id="UP000198926">
    <property type="component" value="Unassembled WGS sequence"/>
</dbReference>
<dbReference type="AlphaFoldDB" id="A0A1I6MXK4"/>
<organism evidence="4 5">
    <name type="scientific">Yoonia litorea</name>
    <dbReference type="NCBI Taxonomy" id="1123755"/>
    <lineage>
        <taxon>Bacteria</taxon>
        <taxon>Pseudomonadati</taxon>
        <taxon>Pseudomonadota</taxon>
        <taxon>Alphaproteobacteria</taxon>
        <taxon>Rhodobacterales</taxon>
        <taxon>Paracoccaceae</taxon>
        <taxon>Yoonia</taxon>
    </lineage>
</organism>
<evidence type="ECO:0000313" key="5">
    <source>
        <dbReference type="Proteomes" id="UP000198926"/>
    </source>
</evidence>